<dbReference type="FunFam" id="3.40.1280.10:FF:000002">
    <property type="entry name" value="Peptidylprolyl isomerase"/>
    <property type="match status" value="1"/>
</dbReference>
<comment type="catalytic activity">
    <reaction evidence="6">
        <text>5-carboxymethylaminomethyluridine(34) in tRNA(Leu) + S-adenosyl-L-methionine = 5-carboxymethylaminomethyl-2'-O-methyluridine(34) in tRNA(Leu) + S-adenosyl-L-homocysteine + H(+)</text>
        <dbReference type="Rhea" id="RHEA:43088"/>
        <dbReference type="Rhea" id="RHEA-COMP:10333"/>
        <dbReference type="Rhea" id="RHEA-COMP:10334"/>
        <dbReference type="ChEBI" id="CHEBI:15378"/>
        <dbReference type="ChEBI" id="CHEBI:57856"/>
        <dbReference type="ChEBI" id="CHEBI:59789"/>
        <dbReference type="ChEBI" id="CHEBI:74508"/>
        <dbReference type="ChEBI" id="CHEBI:74511"/>
        <dbReference type="EC" id="2.1.1.207"/>
    </reaction>
</comment>
<feature type="binding site" evidence="6 7">
    <location>
        <position position="102"/>
    </location>
    <ligand>
        <name>S-adenosyl-L-methionine</name>
        <dbReference type="ChEBI" id="CHEBI:59789"/>
    </ligand>
</feature>
<evidence type="ECO:0000259" key="8">
    <source>
        <dbReference type="Pfam" id="PF00588"/>
    </source>
</evidence>
<keyword evidence="5 6" id="KW-0819">tRNA processing</keyword>
<feature type="binding site" evidence="6 7">
    <location>
        <position position="132"/>
    </location>
    <ligand>
        <name>S-adenosyl-L-methionine</name>
        <dbReference type="ChEBI" id="CHEBI:59789"/>
    </ligand>
</feature>
<gene>
    <name evidence="6" type="primary">trmL</name>
    <name evidence="9" type="ORF">DFR39_107177</name>
</gene>
<dbReference type="GO" id="GO:0141098">
    <property type="term" value="F:tRNA (cytidine(34)-2'-O)-methyltransferase activity"/>
    <property type="evidence" value="ECO:0007669"/>
    <property type="project" value="RHEA"/>
</dbReference>
<dbReference type="HAMAP" id="MF_01885">
    <property type="entry name" value="tRNA_methyltr_TrmL"/>
    <property type="match status" value="1"/>
</dbReference>
<dbReference type="GO" id="GO:0042802">
    <property type="term" value="F:identical protein binding"/>
    <property type="evidence" value="ECO:0007669"/>
    <property type="project" value="UniProtKB-ARBA"/>
</dbReference>
<dbReference type="PANTHER" id="PTHR42971:SF1">
    <property type="entry name" value="TRNA (CYTIDINE(34)-2'-O)-METHYLTRANSFERASE"/>
    <property type="match status" value="1"/>
</dbReference>
<dbReference type="PANTHER" id="PTHR42971">
    <property type="entry name" value="TRNA (CYTIDINE(34)-2'-O)-METHYLTRANSFERASE"/>
    <property type="match status" value="1"/>
</dbReference>
<feature type="domain" description="tRNA/rRNA methyltransferase SpoU type" evidence="8">
    <location>
        <begin position="2"/>
        <end position="143"/>
    </location>
</feature>
<evidence type="ECO:0000256" key="7">
    <source>
        <dbReference type="PIRSR" id="PIRSR029256-1"/>
    </source>
</evidence>
<comment type="subcellular location">
    <subcellularLocation>
        <location evidence="6">Cytoplasm</location>
    </subcellularLocation>
</comment>
<keyword evidence="3 6" id="KW-0808">Transferase</keyword>
<dbReference type="Gene3D" id="3.40.1280.10">
    <property type="match status" value="1"/>
</dbReference>
<proteinExistence type="inferred from homology"/>
<comment type="subunit">
    <text evidence="6">Homodimer.</text>
</comment>
<comment type="catalytic activity">
    <reaction evidence="6">
        <text>cytidine(34) in tRNA + S-adenosyl-L-methionine = 2'-O-methylcytidine(34) in tRNA + S-adenosyl-L-homocysteine + H(+)</text>
        <dbReference type="Rhea" id="RHEA:43084"/>
        <dbReference type="Rhea" id="RHEA-COMP:10331"/>
        <dbReference type="Rhea" id="RHEA-COMP:10332"/>
        <dbReference type="ChEBI" id="CHEBI:15378"/>
        <dbReference type="ChEBI" id="CHEBI:57856"/>
        <dbReference type="ChEBI" id="CHEBI:59789"/>
        <dbReference type="ChEBI" id="CHEBI:74495"/>
        <dbReference type="ChEBI" id="CHEBI:82748"/>
        <dbReference type="EC" id="2.1.1.207"/>
    </reaction>
</comment>
<dbReference type="GO" id="GO:0141102">
    <property type="term" value="F:tRNA (5-carboxymethylaminomethyluridine(34)-2'-O)-methyltransferase activity"/>
    <property type="evidence" value="ECO:0007669"/>
    <property type="project" value="RHEA"/>
</dbReference>
<dbReference type="InterPro" id="IPR029028">
    <property type="entry name" value="Alpha/beta_knot_MTases"/>
</dbReference>
<dbReference type="RefSeq" id="WP_133604473.1">
    <property type="nucleotide sequence ID" value="NZ_JAUFPJ010000008.1"/>
</dbReference>
<comment type="function">
    <text evidence="6">Methylates the ribose at the nucleotide 34 wobble position in the two leucyl isoacceptors tRNA(Leu)(CmAA) and tRNA(Leu)(cmnm5UmAA). Catalyzes the methyl transfer from S-adenosyl-L-methionine to the 2'-OH of the wobble nucleotide.</text>
</comment>
<reference evidence="9 10" key="1">
    <citation type="submission" date="2019-03" db="EMBL/GenBank/DDBJ databases">
        <title>Genomic Encyclopedia of Type Strains, Phase IV (KMG-IV): sequencing the most valuable type-strain genomes for metagenomic binning, comparative biology and taxonomic classification.</title>
        <authorList>
            <person name="Goeker M."/>
        </authorList>
    </citation>
    <scope>NUCLEOTIDE SEQUENCE [LARGE SCALE GENOMIC DNA]</scope>
    <source>
        <strain evidence="9 10">DSM 25082</strain>
    </source>
</reference>
<sequence length="156" mass="17511">MFNIVLVHPEIPPNTGNVIRLAANTGCSLHLIEPLGFSMEDRLLQRAGLDYHEYTPVKRHADWQSFLSEAKPDTERMFAFTTRGSQPFAKVAWRPGDWLVFGSETAGLPPALRDSFPTAQRVRLPMRPDQRSLNLSNSVAVTVFEAWRQNGYAGSV</sequence>
<accession>A0A4R6MYJ3</accession>
<comment type="caution">
    <text evidence="9">The sequence shown here is derived from an EMBL/GenBank/DDBJ whole genome shotgun (WGS) entry which is preliminary data.</text>
</comment>
<keyword evidence="2 6" id="KW-0489">Methyltransferase</keyword>
<evidence type="ECO:0000256" key="6">
    <source>
        <dbReference type="HAMAP-Rule" id="MF_01885"/>
    </source>
</evidence>
<evidence type="ECO:0000313" key="9">
    <source>
        <dbReference type="EMBL" id="TDP07644.1"/>
    </source>
</evidence>
<dbReference type="GO" id="GO:0002131">
    <property type="term" value="P:wobble position cytosine ribose methylation"/>
    <property type="evidence" value="ECO:0007669"/>
    <property type="project" value="TreeGrafter"/>
</dbReference>
<keyword evidence="10" id="KW-1185">Reference proteome</keyword>
<dbReference type="AlphaFoldDB" id="A0A4R6MYJ3"/>
<dbReference type="OrthoDB" id="9789043at2"/>
<dbReference type="NCBIfam" id="TIGR00185">
    <property type="entry name" value="tRNA_yibK_trmL"/>
    <property type="match status" value="1"/>
</dbReference>
<name>A0A4R6MYJ3_9BURK</name>
<dbReference type="EMBL" id="SNXE01000007">
    <property type="protein sequence ID" value="TDP07644.1"/>
    <property type="molecule type" value="Genomic_DNA"/>
</dbReference>
<dbReference type="CDD" id="cd18094">
    <property type="entry name" value="SpoU-like_TrmL"/>
    <property type="match status" value="1"/>
</dbReference>
<dbReference type="GO" id="GO:0005737">
    <property type="term" value="C:cytoplasm"/>
    <property type="evidence" value="ECO:0007669"/>
    <property type="project" value="UniProtKB-SubCell"/>
</dbReference>
<comment type="similarity">
    <text evidence="6">Belongs to the class IV-like SAM-binding methyltransferase superfamily. RNA methyltransferase TrmH family. TrmL subfamily.</text>
</comment>
<dbReference type="PIRSF" id="PIRSF029256">
    <property type="entry name" value="SpoU_TrmH_prd"/>
    <property type="match status" value="1"/>
</dbReference>
<keyword evidence="1 6" id="KW-0963">Cytoplasm</keyword>
<dbReference type="InterPro" id="IPR001537">
    <property type="entry name" value="SpoU_MeTrfase"/>
</dbReference>
<evidence type="ECO:0000256" key="1">
    <source>
        <dbReference type="ARBA" id="ARBA00022490"/>
    </source>
</evidence>
<evidence type="ECO:0000256" key="5">
    <source>
        <dbReference type="ARBA" id="ARBA00022694"/>
    </source>
</evidence>
<evidence type="ECO:0000313" key="10">
    <source>
        <dbReference type="Proteomes" id="UP000295357"/>
    </source>
</evidence>
<feature type="binding site" evidence="6 7">
    <location>
        <position position="124"/>
    </location>
    <ligand>
        <name>S-adenosyl-L-methionine</name>
        <dbReference type="ChEBI" id="CHEBI:59789"/>
    </ligand>
</feature>
<protein>
    <recommendedName>
        <fullName evidence="6">tRNA (cytidine(34)-2'-O)-methyltransferase</fullName>
        <ecNumber evidence="6">2.1.1.207</ecNumber>
    </recommendedName>
    <alternativeName>
        <fullName evidence="6">tRNA (cytidine/uridine-2'-O-)-methyltransferase TrmL</fullName>
    </alternativeName>
</protein>
<dbReference type="EC" id="2.1.1.207" evidence="6"/>
<dbReference type="GO" id="GO:0002132">
    <property type="term" value="P:wobble position uridine ribose methylation"/>
    <property type="evidence" value="ECO:0007669"/>
    <property type="project" value="TreeGrafter"/>
</dbReference>
<dbReference type="InterPro" id="IPR029026">
    <property type="entry name" value="tRNA_m1G_MTases_N"/>
</dbReference>
<comment type="caution">
    <text evidence="6">Lacks conserved residue(s) required for the propagation of feature annotation.</text>
</comment>
<dbReference type="InterPro" id="IPR016914">
    <property type="entry name" value="TrmL"/>
</dbReference>
<dbReference type="Proteomes" id="UP000295357">
    <property type="component" value="Unassembled WGS sequence"/>
</dbReference>
<evidence type="ECO:0000256" key="4">
    <source>
        <dbReference type="ARBA" id="ARBA00022691"/>
    </source>
</evidence>
<organism evidence="9 10">
    <name type="scientific">Roseateles asaccharophilus</name>
    <dbReference type="NCBI Taxonomy" id="582607"/>
    <lineage>
        <taxon>Bacteria</taxon>
        <taxon>Pseudomonadati</taxon>
        <taxon>Pseudomonadota</taxon>
        <taxon>Betaproteobacteria</taxon>
        <taxon>Burkholderiales</taxon>
        <taxon>Sphaerotilaceae</taxon>
        <taxon>Roseateles</taxon>
    </lineage>
</organism>
<dbReference type="Pfam" id="PF00588">
    <property type="entry name" value="SpoU_methylase"/>
    <property type="match status" value="1"/>
</dbReference>
<evidence type="ECO:0000256" key="3">
    <source>
        <dbReference type="ARBA" id="ARBA00022679"/>
    </source>
</evidence>
<keyword evidence="4 6" id="KW-0949">S-adenosyl-L-methionine</keyword>
<dbReference type="SUPFAM" id="SSF75217">
    <property type="entry name" value="alpha/beta knot"/>
    <property type="match status" value="1"/>
</dbReference>
<dbReference type="GO" id="GO:0003723">
    <property type="term" value="F:RNA binding"/>
    <property type="evidence" value="ECO:0007669"/>
    <property type="project" value="InterPro"/>
</dbReference>
<evidence type="ECO:0000256" key="2">
    <source>
        <dbReference type="ARBA" id="ARBA00022603"/>
    </source>
</evidence>